<proteinExistence type="predicted"/>
<dbReference type="Gene3D" id="3.90.70.10">
    <property type="entry name" value="Cysteine proteinases"/>
    <property type="match status" value="1"/>
</dbReference>
<dbReference type="Pfam" id="PF03412">
    <property type="entry name" value="Peptidase_C39"/>
    <property type="match status" value="1"/>
</dbReference>
<gene>
    <name evidence="2" type="ORF">A3A97_03415</name>
</gene>
<sequence>MKLIKQENQMGCGIACAAVILNFSYKRTFKLFSLGKADFTGFTCKEIVDALKRGGLDYSYKYIKPRLKNIIYKEDTIVFIQRSNKYKHGHYLVRGRNIWMDPWINFPNANRRSGFRKRLPGKSIYVIFSN</sequence>
<organism evidence="2 3">
    <name type="scientific">Candidatus Terrybacteria bacterium RIFCSPLOWO2_01_FULL_40_23</name>
    <dbReference type="NCBI Taxonomy" id="1802366"/>
    <lineage>
        <taxon>Bacteria</taxon>
        <taxon>Candidatus Terryibacteriota</taxon>
    </lineage>
</organism>
<dbReference type="GO" id="GO:0005524">
    <property type="term" value="F:ATP binding"/>
    <property type="evidence" value="ECO:0007669"/>
    <property type="project" value="InterPro"/>
</dbReference>
<dbReference type="AlphaFoldDB" id="A0A1G2PQ08"/>
<reference evidence="2 3" key="1">
    <citation type="journal article" date="2016" name="Nat. Commun.">
        <title>Thousands of microbial genomes shed light on interconnected biogeochemical processes in an aquifer system.</title>
        <authorList>
            <person name="Anantharaman K."/>
            <person name="Brown C.T."/>
            <person name="Hug L.A."/>
            <person name="Sharon I."/>
            <person name="Castelle C.J."/>
            <person name="Probst A.J."/>
            <person name="Thomas B.C."/>
            <person name="Singh A."/>
            <person name="Wilkins M.J."/>
            <person name="Karaoz U."/>
            <person name="Brodie E.L."/>
            <person name="Williams K.H."/>
            <person name="Hubbard S.S."/>
            <person name="Banfield J.F."/>
        </authorList>
    </citation>
    <scope>NUCLEOTIDE SEQUENCE [LARGE SCALE GENOMIC DNA]</scope>
</reference>
<feature type="domain" description="Peptidase C39" evidence="1">
    <location>
        <begin position="2"/>
        <end position="93"/>
    </location>
</feature>
<evidence type="ECO:0000259" key="1">
    <source>
        <dbReference type="Pfam" id="PF03412"/>
    </source>
</evidence>
<dbReference type="GO" id="GO:0006508">
    <property type="term" value="P:proteolysis"/>
    <property type="evidence" value="ECO:0007669"/>
    <property type="project" value="InterPro"/>
</dbReference>
<dbReference type="GO" id="GO:0008233">
    <property type="term" value="F:peptidase activity"/>
    <property type="evidence" value="ECO:0007669"/>
    <property type="project" value="InterPro"/>
</dbReference>
<evidence type="ECO:0000313" key="3">
    <source>
        <dbReference type="Proteomes" id="UP000176951"/>
    </source>
</evidence>
<dbReference type="GO" id="GO:0016020">
    <property type="term" value="C:membrane"/>
    <property type="evidence" value="ECO:0007669"/>
    <property type="project" value="InterPro"/>
</dbReference>
<protein>
    <recommendedName>
        <fullName evidence="1">Peptidase C39 domain-containing protein</fullName>
    </recommendedName>
</protein>
<name>A0A1G2PQ08_9BACT</name>
<evidence type="ECO:0000313" key="2">
    <source>
        <dbReference type="EMBL" id="OHA50373.1"/>
    </source>
</evidence>
<accession>A0A1G2PQ08</accession>
<dbReference type="EMBL" id="MHSW01000038">
    <property type="protein sequence ID" value="OHA50373.1"/>
    <property type="molecule type" value="Genomic_DNA"/>
</dbReference>
<comment type="caution">
    <text evidence="2">The sequence shown here is derived from an EMBL/GenBank/DDBJ whole genome shotgun (WGS) entry which is preliminary data.</text>
</comment>
<dbReference type="InterPro" id="IPR005074">
    <property type="entry name" value="Peptidase_C39"/>
</dbReference>
<dbReference type="Proteomes" id="UP000176951">
    <property type="component" value="Unassembled WGS sequence"/>
</dbReference>